<dbReference type="Proteomes" id="UP000054350">
    <property type="component" value="Unassembled WGS sequence"/>
</dbReference>
<sequence length="115" mass="11326">MPETPNGRPSKRRLRSWRPEEGECVAGNAAAEPQTPGSPDTIAISVTDSDASSSDDSDRPLGVIVPGAVAASQATVATASPVISARRAAGVALPPSPAVTPAAVAPATTTAAAAE</sequence>
<proteinExistence type="predicted"/>
<feature type="region of interest" description="Disordered" evidence="1">
    <location>
        <begin position="1"/>
        <end position="60"/>
    </location>
</feature>
<evidence type="ECO:0000313" key="3">
    <source>
        <dbReference type="Proteomes" id="UP000054350"/>
    </source>
</evidence>
<protein>
    <submittedName>
        <fullName evidence="2">Uncharacterized protein</fullName>
    </submittedName>
</protein>
<organism evidence="2 3">
    <name type="scientific">Allomyces macrogynus (strain ATCC 38327)</name>
    <name type="common">Allomyces javanicus var. macrogynus</name>
    <dbReference type="NCBI Taxonomy" id="578462"/>
    <lineage>
        <taxon>Eukaryota</taxon>
        <taxon>Fungi</taxon>
        <taxon>Fungi incertae sedis</taxon>
        <taxon>Blastocladiomycota</taxon>
        <taxon>Blastocladiomycetes</taxon>
        <taxon>Blastocladiales</taxon>
        <taxon>Blastocladiaceae</taxon>
        <taxon>Allomyces</taxon>
    </lineage>
</organism>
<dbReference type="VEuPathDB" id="FungiDB:AMAG_19743"/>
<name>A0A0L0T1U6_ALLM3</name>
<gene>
    <name evidence="2" type="ORF">AMAG_19743</name>
</gene>
<dbReference type="EMBL" id="GG745357">
    <property type="protein sequence ID" value="KNE68544.1"/>
    <property type="molecule type" value="Genomic_DNA"/>
</dbReference>
<reference evidence="3" key="2">
    <citation type="submission" date="2009-11" db="EMBL/GenBank/DDBJ databases">
        <title>The Genome Sequence of Allomyces macrogynus strain ATCC 38327.</title>
        <authorList>
            <consortium name="The Broad Institute Genome Sequencing Platform"/>
            <person name="Russ C."/>
            <person name="Cuomo C."/>
            <person name="Shea T."/>
            <person name="Young S.K."/>
            <person name="Zeng Q."/>
            <person name="Koehrsen M."/>
            <person name="Haas B."/>
            <person name="Borodovsky M."/>
            <person name="Guigo R."/>
            <person name="Alvarado L."/>
            <person name="Berlin A."/>
            <person name="Borenstein D."/>
            <person name="Chen Z."/>
            <person name="Engels R."/>
            <person name="Freedman E."/>
            <person name="Gellesch M."/>
            <person name="Goldberg J."/>
            <person name="Griggs A."/>
            <person name="Gujja S."/>
            <person name="Heiman D."/>
            <person name="Hepburn T."/>
            <person name="Howarth C."/>
            <person name="Jen D."/>
            <person name="Larson L."/>
            <person name="Lewis B."/>
            <person name="Mehta T."/>
            <person name="Park D."/>
            <person name="Pearson M."/>
            <person name="Roberts A."/>
            <person name="Saif S."/>
            <person name="Shenoy N."/>
            <person name="Sisk P."/>
            <person name="Stolte C."/>
            <person name="Sykes S."/>
            <person name="Walk T."/>
            <person name="White J."/>
            <person name="Yandava C."/>
            <person name="Burger G."/>
            <person name="Gray M.W."/>
            <person name="Holland P.W.H."/>
            <person name="King N."/>
            <person name="Lang F.B.F."/>
            <person name="Roger A.J."/>
            <person name="Ruiz-Trillo I."/>
            <person name="Lander E."/>
            <person name="Nusbaum C."/>
        </authorList>
    </citation>
    <scope>NUCLEOTIDE SEQUENCE [LARGE SCALE GENOMIC DNA]</scope>
    <source>
        <strain evidence="3">ATCC 38327</strain>
    </source>
</reference>
<feature type="region of interest" description="Disordered" evidence="1">
    <location>
        <begin position="93"/>
        <end position="115"/>
    </location>
</feature>
<reference evidence="2 3" key="1">
    <citation type="submission" date="2009-11" db="EMBL/GenBank/DDBJ databases">
        <title>Annotation of Allomyces macrogynus ATCC 38327.</title>
        <authorList>
            <consortium name="The Broad Institute Genome Sequencing Platform"/>
            <person name="Russ C."/>
            <person name="Cuomo C."/>
            <person name="Burger G."/>
            <person name="Gray M.W."/>
            <person name="Holland P.W.H."/>
            <person name="King N."/>
            <person name="Lang F.B.F."/>
            <person name="Roger A.J."/>
            <person name="Ruiz-Trillo I."/>
            <person name="Young S.K."/>
            <person name="Zeng Q."/>
            <person name="Gargeya S."/>
            <person name="Fitzgerald M."/>
            <person name="Haas B."/>
            <person name="Abouelleil A."/>
            <person name="Alvarado L."/>
            <person name="Arachchi H.M."/>
            <person name="Berlin A."/>
            <person name="Chapman S.B."/>
            <person name="Gearin G."/>
            <person name="Goldberg J."/>
            <person name="Griggs A."/>
            <person name="Gujja S."/>
            <person name="Hansen M."/>
            <person name="Heiman D."/>
            <person name="Howarth C."/>
            <person name="Larimer J."/>
            <person name="Lui A."/>
            <person name="MacDonald P.J.P."/>
            <person name="McCowen C."/>
            <person name="Montmayeur A."/>
            <person name="Murphy C."/>
            <person name="Neiman D."/>
            <person name="Pearson M."/>
            <person name="Priest M."/>
            <person name="Roberts A."/>
            <person name="Saif S."/>
            <person name="Shea T."/>
            <person name="Sisk P."/>
            <person name="Stolte C."/>
            <person name="Sykes S."/>
            <person name="Wortman J."/>
            <person name="Nusbaum C."/>
            <person name="Birren B."/>
        </authorList>
    </citation>
    <scope>NUCLEOTIDE SEQUENCE [LARGE SCALE GENOMIC DNA]</scope>
    <source>
        <strain evidence="2 3">ATCC 38327</strain>
    </source>
</reference>
<keyword evidence="3" id="KW-1185">Reference proteome</keyword>
<dbReference type="AlphaFoldDB" id="A0A0L0T1U6"/>
<evidence type="ECO:0000256" key="1">
    <source>
        <dbReference type="SAM" id="MobiDB-lite"/>
    </source>
</evidence>
<evidence type="ECO:0000313" key="2">
    <source>
        <dbReference type="EMBL" id="KNE68544.1"/>
    </source>
</evidence>
<accession>A0A0L0T1U6</accession>
<feature type="compositionally biased region" description="Low complexity" evidence="1">
    <location>
        <begin position="99"/>
        <end position="115"/>
    </location>
</feature>